<evidence type="ECO:0000256" key="1">
    <source>
        <dbReference type="SAM" id="Phobius"/>
    </source>
</evidence>
<reference evidence="3" key="1">
    <citation type="submission" date="2016-10" db="EMBL/GenBank/DDBJ databases">
        <authorList>
            <person name="Varghese N."/>
            <person name="Submissions S."/>
        </authorList>
    </citation>
    <scope>NUCLEOTIDE SEQUENCE [LARGE SCALE GENOMIC DNA]</scope>
    <source>
        <strain evidence="3">DSM 21620</strain>
    </source>
</reference>
<dbReference type="STRING" id="361279.SAMN05421663_105298"/>
<evidence type="ECO:0000313" key="2">
    <source>
        <dbReference type="EMBL" id="SDC98024.1"/>
    </source>
</evidence>
<keyword evidence="1" id="KW-0472">Membrane</keyword>
<dbReference type="EMBL" id="FMZB01000005">
    <property type="protein sequence ID" value="SDC98024.1"/>
    <property type="molecule type" value="Genomic_DNA"/>
</dbReference>
<dbReference type="AlphaFoldDB" id="A0A1G6R1B8"/>
<evidence type="ECO:0000313" key="3">
    <source>
        <dbReference type="Proteomes" id="UP000198666"/>
    </source>
</evidence>
<sequence length="219" mass="24898">MIKSKKMLWTSLVLFIVTTAMTIPFPHKNPLGETVVAMFQFPIRTVHGLHYMGITALILFIASLFFLTRSLEKYHVRAVLLAIVIAVFLPSMIVEFYQKTLATGVDAVYYDEEWSNCDFEMVDGSTLSGECELPFENYSSDDVEFSVEFYEKYDFEDDTPMVSLLNDKAPHKVSLMGKERKLVKIKTRIDVSEMENHIEGGSASGVNIIIKSGEKMRKL</sequence>
<keyword evidence="3" id="KW-1185">Reference proteome</keyword>
<name>A0A1G6R1B8_9BACI</name>
<dbReference type="Proteomes" id="UP000198666">
    <property type="component" value="Unassembled WGS sequence"/>
</dbReference>
<keyword evidence="1" id="KW-0812">Transmembrane</keyword>
<protein>
    <submittedName>
        <fullName evidence="2">Uncharacterized protein</fullName>
    </submittedName>
</protein>
<accession>A0A1G6R1B8</accession>
<feature type="transmembrane region" description="Helical" evidence="1">
    <location>
        <begin position="79"/>
        <end position="97"/>
    </location>
</feature>
<dbReference type="OrthoDB" id="2476187at2"/>
<dbReference type="RefSeq" id="WP_093727370.1">
    <property type="nucleotide sequence ID" value="NZ_FMZB01000005.1"/>
</dbReference>
<organism evidence="2 3">
    <name type="scientific">Terribacillus halophilus</name>
    <dbReference type="NCBI Taxonomy" id="361279"/>
    <lineage>
        <taxon>Bacteria</taxon>
        <taxon>Bacillati</taxon>
        <taxon>Bacillota</taxon>
        <taxon>Bacilli</taxon>
        <taxon>Bacillales</taxon>
        <taxon>Bacillaceae</taxon>
        <taxon>Terribacillus</taxon>
    </lineage>
</organism>
<proteinExistence type="predicted"/>
<gene>
    <name evidence="2" type="ORF">SAMN05421663_105298</name>
</gene>
<feature type="transmembrane region" description="Helical" evidence="1">
    <location>
        <begin position="46"/>
        <end position="67"/>
    </location>
</feature>
<keyword evidence="1" id="KW-1133">Transmembrane helix</keyword>